<dbReference type="InterPro" id="IPR039448">
    <property type="entry name" value="Beta_helix"/>
</dbReference>
<evidence type="ECO:0000259" key="2">
    <source>
        <dbReference type="Pfam" id="PF13229"/>
    </source>
</evidence>
<keyword evidence="1" id="KW-0732">Signal</keyword>
<feature type="domain" description="Right handed beta helix" evidence="2">
    <location>
        <begin position="127"/>
        <end position="262"/>
    </location>
</feature>
<dbReference type="Proteomes" id="UP000265515">
    <property type="component" value="Unassembled WGS sequence"/>
</dbReference>
<feature type="signal peptide" evidence="1">
    <location>
        <begin position="1"/>
        <end position="25"/>
    </location>
</feature>
<dbReference type="SUPFAM" id="SSF51126">
    <property type="entry name" value="Pectin lyase-like"/>
    <property type="match status" value="1"/>
</dbReference>
<dbReference type="PANTHER" id="PTHR11319">
    <property type="entry name" value="G PROTEIN-COUPLED RECEPTOR-RELATED"/>
    <property type="match status" value="1"/>
</dbReference>
<protein>
    <recommendedName>
        <fullName evidence="2">Right handed beta helix domain-containing protein</fullName>
    </recommendedName>
</protein>
<accession>A0A388LKV1</accession>
<feature type="chain" id="PRO_5017414434" description="Right handed beta helix domain-containing protein" evidence="1">
    <location>
        <begin position="26"/>
        <end position="334"/>
    </location>
</feature>
<reference evidence="3 4" key="1">
    <citation type="journal article" date="2018" name="Cell">
        <title>The Chara Genome: Secondary Complexity and Implications for Plant Terrestrialization.</title>
        <authorList>
            <person name="Nishiyama T."/>
            <person name="Sakayama H."/>
            <person name="Vries J.D."/>
            <person name="Buschmann H."/>
            <person name="Saint-Marcoux D."/>
            <person name="Ullrich K.K."/>
            <person name="Haas F.B."/>
            <person name="Vanderstraeten L."/>
            <person name="Becker D."/>
            <person name="Lang D."/>
            <person name="Vosolsobe S."/>
            <person name="Rombauts S."/>
            <person name="Wilhelmsson P.K.I."/>
            <person name="Janitza P."/>
            <person name="Kern R."/>
            <person name="Heyl A."/>
            <person name="Rumpler F."/>
            <person name="Villalobos L.I.A.C."/>
            <person name="Clay J.M."/>
            <person name="Skokan R."/>
            <person name="Toyoda A."/>
            <person name="Suzuki Y."/>
            <person name="Kagoshima H."/>
            <person name="Schijlen E."/>
            <person name="Tajeshwar N."/>
            <person name="Catarino B."/>
            <person name="Hetherington A.J."/>
            <person name="Saltykova A."/>
            <person name="Bonnot C."/>
            <person name="Breuninger H."/>
            <person name="Symeonidi A."/>
            <person name="Radhakrishnan G.V."/>
            <person name="Van Nieuwerburgh F."/>
            <person name="Deforce D."/>
            <person name="Chang C."/>
            <person name="Karol K.G."/>
            <person name="Hedrich R."/>
            <person name="Ulvskov P."/>
            <person name="Glockner G."/>
            <person name="Delwiche C.F."/>
            <person name="Petrasek J."/>
            <person name="Van de Peer Y."/>
            <person name="Friml J."/>
            <person name="Beilby M."/>
            <person name="Dolan L."/>
            <person name="Kohara Y."/>
            <person name="Sugano S."/>
            <person name="Fujiyama A."/>
            <person name="Delaux P.-M."/>
            <person name="Quint M."/>
            <person name="TheiBen G."/>
            <person name="Hagemann M."/>
            <person name="Harholt J."/>
            <person name="Dunand C."/>
            <person name="Zachgo S."/>
            <person name="Langdale J."/>
            <person name="Maumus F."/>
            <person name="Straeten D.V.D."/>
            <person name="Gould S.B."/>
            <person name="Rensing S.A."/>
        </authorList>
    </citation>
    <scope>NUCLEOTIDE SEQUENCE [LARGE SCALE GENOMIC DNA]</scope>
    <source>
        <strain evidence="3 4">S276</strain>
    </source>
</reference>
<dbReference type="InterPro" id="IPR011050">
    <property type="entry name" value="Pectin_lyase_fold/virulence"/>
</dbReference>
<name>A0A388LKV1_CHABU</name>
<dbReference type="AlphaFoldDB" id="A0A388LKV1"/>
<dbReference type="Pfam" id="PF13229">
    <property type="entry name" value="Beta_helix"/>
    <property type="match status" value="1"/>
</dbReference>
<dbReference type="Gramene" id="GBG82881">
    <property type="protein sequence ID" value="GBG82881"/>
    <property type="gene ID" value="CBR_g36407"/>
</dbReference>
<organism evidence="3 4">
    <name type="scientific">Chara braunii</name>
    <name type="common">Braun's stonewort</name>
    <dbReference type="NCBI Taxonomy" id="69332"/>
    <lineage>
        <taxon>Eukaryota</taxon>
        <taxon>Viridiplantae</taxon>
        <taxon>Streptophyta</taxon>
        <taxon>Charophyceae</taxon>
        <taxon>Charales</taxon>
        <taxon>Characeae</taxon>
        <taxon>Chara</taxon>
    </lineage>
</organism>
<sequence length="334" mass="34987">MAFVRSMVGVALLIIVVCSLGAVEARGAGGGGGGGTRNTHADLVKAVTSTCSLVLSSDVTLTANLPDVDTTACPEVKIVGACRKRQCKIDGAGKYSFLRGGITVRLENLWLTKMRCSGADNAPVVFKAGHVFITGCRVTHNVNAQDTGALSAYEGRITVEKTVFEHNQGRIGGAILLDSFSTLVATDVSFGNNKAAKGGAIFNIESDVQCTRCQFLHNLAGDGGALYFQDNDGTEGTFKNSQFIGNKATRAGGMGGAVYIHNIDPGAKFCNCEWDRNTVPGTGPRSRAPVVQHLYIHNQEEGTISFCPARPLSGVVIEPPATAVNVKDDCASGC</sequence>
<evidence type="ECO:0000313" key="3">
    <source>
        <dbReference type="EMBL" id="GBG82881.1"/>
    </source>
</evidence>
<keyword evidence="4" id="KW-1185">Reference proteome</keyword>
<dbReference type="OrthoDB" id="2014636at2759"/>
<gene>
    <name evidence="3" type="ORF">CBR_g36407</name>
</gene>
<dbReference type="EMBL" id="BFEA01000421">
    <property type="protein sequence ID" value="GBG82881.1"/>
    <property type="molecule type" value="Genomic_DNA"/>
</dbReference>
<comment type="caution">
    <text evidence="3">The sequence shown here is derived from an EMBL/GenBank/DDBJ whole genome shotgun (WGS) entry which is preliminary data.</text>
</comment>
<proteinExistence type="predicted"/>
<evidence type="ECO:0000313" key="4">
    <source>
        <dbReference type="Proteomes" id="UP000265515"/>
    </source>
</evidence>
<evidence type="ECO:0000256" key="1">
    <source>
        <dbReference type="SAM" id="SignalP"/>
    </source>
</evidence>
<dbReference type="PANTHER" id="PTHR11319:SF35">
    <property type="entry name" value="OUTER MEMBRANE PROTEIN PMPC-RELATED"/>
    <property type="match status" value="1"/>
</dbReference>